<proteinExistence type="predicted"/>
<accession>A0ACC0KW01</accession>
<organism evidence="1 2">
    <name type="scientific">Choristoneura fumiferana</name>
    <name type="common">Spruce budworm moth</name>
    <name type="synonym">Archips fumiferana</name>
    <dbReference type="NCBI Taxonomy" id="7141"/>
    <lineage>
        <taxon>Eukaryota</taxon>
        <taxon>Metazoa</taxon>
        <taxon>Ecdysozoa</taxon>
        <taxon>Arthropoda</taxon>
        <taxon>Hexapoda</taxon>
        <taxon>Insecta</taxon>
        <taxon>Pterygota</taxon>
        <taxon>Neoptera</taxon>
        <taxon>Endopterygota</taxon>
        <taxon>Lepidoptera</taxon>
        <taxon>Glossata</taxon>
        <taxon>Ditrysia</taxon>
        <taxon>Tortricoidea</taxon>
        <taxon>Tortricidae</taxon>
        <taxon>Tortricinae</taxon>
        <taxon>Choristoneura</taxon>
    </lineage>
</organism>
<comment type="caution">
    <text evidence="1">The sequence shown here is derived from an EMBL/GenBank/DDBJ whole genome shotgun (WGS) entry which is preliminary data.</text>
</comment>
<reference evidence="1 2" key="1">
    <citation type="journal article" date="2022" name="Genome Biol. Evol.">
        <title>The Spruce Budworm Genome: Reconstructing the Evolutionary History of Antifreeze Proteins.</title>
        <authorList>
            <person name="Beliveau C."/>
            <person name="Gagne P."/>
            <person name="Picq S."/>
            <person name="Vernygora O."/>
            <person name="Keeling C.I."/>
            <person name="Pinkney K."/>
            <person name="Doucet D."/>
            <person name="Wen F."/>
            <person name="Johnston J.S."/>
            <person name="Maaroufi H."/>
            <person name="Boyle B."/>
            <person name="Laroche J."/>
            <person name="Dewar K."/>
            <person name="Juretic N."/>
            <person name="Blackburn G."/>
            <person name="Nisole A."/>
            <person name="Brunet B."/>
            <person name="Brandao M."/>
            <person name="Lumley L."/>
            <person name="Duan J."/>
            <person name="Quan G."/>
            <person name="Lucarotti C.J."/>
            <person name="Roe A.D."/>
            <person name="Sperling F.A.H."/>
            <person name="Levesque R.C."/>
            <person name="Cusson M."/>
        </authorList>
    </citation>
    <scope>NUCLEOTIDE SEQUENCE [LARGE SCALE GENOMIC DNA]</scope>
    <source>
        <strain evidence="1">Glfc:IPQL:Cfum</strain>
    </source>
</reference>
<dbReference type="EMBL" id="CM046102">
    <property type="protein sequence ID" value="KAI8440534.1"/>
    <property type="molecule type" value="Genomic_DNA"/>
</dbReference>
<keyword evidence="2" id="KW-1185">Reference proteome</keyword>
<gene>
    <name evidence="1" type="ORF">MSG28_001782</name>
</gene>
<name>A0ACC0KW01_CHOFU</name>
<protein>
    <submittedName>
        <fullName evidence="1">Uncharacterized protein</fullName>
    </submittedName>
</protein>
<sequence length="1185" mass="137403">MADVSSNDRKIKLTKNGKVVKRRSRNPEEWHKQKQKRLRIAGLEYINANGKLVPPKQPGPDCNCRRKCFQKVPEDIRMRTFQGFYSMKTHDEQNAYLFGLMRQVDVKRKRVKSSSRRTCTFEYFIRVKGRETQVCQTAFKNIHAITERKVRVLCKKMDDGVMFPSDNRGKNSHRRSGEIRLPAGVIEQIKNHIYSIVHTHRLKDFIRLDKIAGLEINISKMWKDYIKTYDPDNITATMPKSKRSSDLALPNETPTQSQATPVPQETFAPLAYPGSGHLVNLAENYFQNQYQTAALASTGTQTNFYQTQNGAQSMGILLHSTAAARPAQPATAYIVLQTKPEPTVAQNPTIAYTQNPEVIQEHDENAKEKKVKKERRRGPLVKQWRYTNIFHYEINGAALSAIKTRLGMYYAESDAARKKAKQARPAEDRTQTPPTSLIFFSAVFEKNLALTITGCLGSLPLPSSFLNNVDDGHFSIGGIGILKARLLRHQRPELVEVQHWAEVLVPPQMRNTYYRVGFDPPKKEQRQKDKLSENILKFLAKKDEEERQKQLEEKRKREELLAMRDPKALRKIQKTLKTIKSANKSVIEDAIDHNNTAVTRDGPDQPDQDDYGYESQEAAAIYEKMMQKYSKIPDEPKFPVGKKSVKRDLKGTMERVKNALAHEDDPVPHKRRRRTENGERESSPPQKYEPEKKKDEKPEKPKFRKPMPPPMDFNQLLKLAEEKKSAPVEVAPKPVVTKPIEGPDRPMTKKQRREYEEEMARRQRRLERMEAEKNGRKPQRDERPERPADKEKKPESTGFGRIPKIGDKTASSTSNHHKIDTTKIQERNKDRPTIDRERMEKMQKEKDRVRQDRSRAESEKERLDRERLEKLKAERERIDREMERLNRDRDRLDKTKIKLESSKSSDRTSKDLDRTKQSSKDQVSRQDVKKSIDLKSQNTYRIDKNSNDRKFSIPKNGESKYMNGHSSQSKMPQKGREQEAQKSDKEKLMLAKKKALQENDKRPPDNGRIPSKRPDERSAPAGKPQMAPSKPKISNSFDFDKHVNSLGKSGARPQDKNGKRPEGGRQFPPGDVRRKMQSDDIRMKQKRRVIDSESEYDSEMDDFIDDGDENMDYSSHIKEIFGYDKSKYKNMDDDDDPTMESSFARQQREEYISKKLGIMEDLEDMRMEAMEKKKAAKKKRRISDD</sequence>
<evidence type="ECO:0000313" key="2">
    <source>
        <dbReference type="Proteomes" id="UP001064048"/>
    </source>
</evidence>
<dbReference type="Proteomes" id="UP001064048">
    <property type="component" value="Chromosome 2"/>
</dbReference>
<evidence type="ECO:0000313" key="1">
    <source>
        <dbReference type="EMBL" id="KAI8440534.1"/>
    </source>
</evidence>